<reference evidence="2 3" key="1">
    <citation type="submission" date="2017-12" db="EMBL/GenBank/DDBJ databases">
        <title>Kangiella profundi FT102 completed genome.</title>
        <authorList>
            <person name="Xu J."/>
            <person name="Wang J."/>
            <person name="Lu Y."/>
        </authorList>
    </citation>
    <scope>NUCLEOTIDE SEQUENCE [LARGE SCALE GENOMIC DNA]</scope>
    <source>
        <strain evidence="2 3">FT102</strain>
    </source>
</reference>
<name>A0A2K9AN54_9GAMM</name>
<dbReference type="PANTHER" id="PTHR33840">
    <property type="match status" value="1"/>
</dbReference>
<evidence type="ECO:0000313" key="3">
    <source>
        <dbReference type="Proteomes" id="UP000232693"/>
    </source>
</evidence>
<evidence type="ECO:0000259" key="1">
    <source>
        <dbReference type="Pfam" id="PF09994"/>
    </source>
</evidence>
<gene>
    <name evidence="2" type="ORF">CW740_00765</name>
</gene>
<sequence>MSSRNSPNEYPQQCPWTMRIGVFFDGTGNNKVNDIPRGKASNIAKLSEKYIDRNIDDKMTSYAMHYENGVGTIDGVDEDDYESSGMALGKGGIERVHSALKEVANFFHKKPCAKEFIVDVFGFSRGAAQARHFINEIHDRAAGPNVKVGFVGLFDTVGSFVDGWLGAAGFKEDKAGDNINRAEWYVESGTRKRVVNPYLGITVEEPYYKKIIQDFNFNLSAASADYIEHFTANDEIRENFPLSSVKPTGGGFINEKGFIGVHSDIGGGYSNESEDSDIKNYLTRISRTQMVSRYSYRTIKLIEDDELAVIKENYIKQGYTLSERTKGYDKWLYGTKKVSKELANVYLHLMHLKAVTCGVPFDNLPDDAEHKIPEDLSDYGLAILHNQPLSNINKQHIYSNYVHQSDIDPEDRVEMYKLFSYFEEKAHAPEESGIRTVFDNEPHKAVDPTANDRQDAYGAEINTENLSV</sequence>
<keyword evidence="3" id="KW-1185">Reference proteome</keyword>
<dbReference type="RefSeq" id="WP_106645765.1">
    <property type="nucleotide sequence ID" value="NZ_BMGO01000001.1"/>
</dbReference>
<dbReference type="InterPro" id="IPR018712">
    <property type="entry name" value="Tle1-like_cat"/>
</dbReference>
<protein>
    <recommendedName>
        <fullName evidence="1">T6SS Phospholipase effector Tle1-like catalytic domain-containing protein</fullName>
    </recommendedName>
</protein>
<dbReference type="Proteomes" id="UP000232693">
    <property type="component" value="Chromosome"/>
</dbReference>
<dbReference type="EMBL" id="CP025120">
    <property type="protein sequence ID" value="AUD77843.1"/>
    <property type="molecule type" value="Genomic_DNA"/>
</dbReference>
<dbReference type="PANTHER" id="PTHR33840:SF1">
    <property type="entry name" value="TLE1 PHOSPHOLIPASE DOMAIN-CONTAINING PROTEIN"/>
    <property type="match status" value="1"/>
</dbReference>
<evidence type="ECO:0000313" key="2">
    <source>
        <dbReference type="EMBL" id="AUD77843.1"/>
    </source>
</evidence>
<dbReference type="AlphaFoldDB" id="A0A2K9AN54"/>
<feature type="domain" description="T6SS Phospholipase effector Tle1-like catalytic" evidence="1">
    <location>
        <begin position="20"/>
        <end position="136"/>
    </location>
</feature>
<accession>A0A2K9AN54</accession>
<dbReference type="OrthoDB" id="4378831at2"/>
<organism evidence="2 3">
    <name type="scientific">Kangiella profundi</name>
    <dbReference type="NCBI Taxonomy" id="1561924"/>
    <lineage>
        <taxon>Bacteria</taxon>
        <taxon>Pseudomonadati</taxon>
        <taxon>Pseudomonadota</taxon>
        <taxon>Gammaproteobacteria</taxon>
        <taxon>Kangiellales</taxon>
        <taxon>Kangiellaceae</taxon>
        <taxon>Kangiella</taxon>
    </lineage>
</organism>
<feature type="domain" description="T6SS Phospholipase effector Tle1-like catalytic" evidence="1">
    <location>
        <begin position="137"/>
        <end position="291"/>
    </location>
</feature>
<dbReference type="KEGG" id="kpd:CW740_00765"/>
<dbReference type="Pfam" id="PF09994">
    <property type="entry name" value="T6SS_Tle1-like_cat"/>
    <property type="match status" value="2"/>
</dbReference>
<proteinExistence type="predicted"/>